<dbReference type="RefSeq" id="XP_060369798.1">
    <property type="nucleotide sequence ID" value="XM_060503377.1"/>
</dbReference>
<dbReference type="EMBL" id="JAHMHS010000010">
    <property type="protein sequence ID" value="KAK1729743.1"/>
    <property type="molecule type" value="Genomic_DNA"/>
</dbReference>
<keyword evidence="4" id="KW-1185">Reference proteome</keyword>
<dbReference type="InterPro" id="IPR050708">
    <property type="entry name" value="T6SS_VgrG/RHS"/>
</dbReference>
<dbReference type="NCBIfam" id="TIGR03696">
    <property type="entry name" value="Rhs_assc_core"/>
    <property type="match status" value="1"/>
</dbReference>
<name>A0AAD9D073_GLOAC</name>
<evidence type="ECO:0000256" key="2">
    <source>
        <dbReference type="SAM" id="Phobius"/>
    </source>
</evidence>
<dbReference type="Pfam" id="PF05593">
    <property type="entry name" value="RHS_repeat"/>
    <property type="match status" value="2"/>
</dbReference>
<feature type="transmembrane region" description="Helical" evidence="2">
    <location>
        <begin position="1344"/>
        <end position="1366"/>
    </location>
</feature>
<accession>A0AAD9D073</accession>
<dbReference type="InterPro" id="IPR006530">
    <property type="entry name" value="YD"/>
</dbReference>
<evidence type="ECO:0000313" key="3">
    <source>
        <dbReference type="EMBL" id="KAK1729743.1"/>
    </source>
</evidence>
<sequence>GQYQGSQAFSHVVPGEAESINPNTGSLNFKKILLNLRGKRESIDLSLGLSYSFGSFGVFGLPVGWTFNIPYVIPGGSVTIQERTYAIDLDWSDSTGYKSGLRYINNHGISFTPVIPPQPLPSGSPGEYSYKLQNGDGSVDYFDAIGRPLAHDDLFGNSILYNYVAAPTSDIRTAMLDSIEDSWGQRITFGYQQGSQITLTAPDGGSISIGFDQTGVRTITDPAGLETQLSYVNFDQSNTPLLIKIQGSSGIVSQFNYIDIQYLDLNGNPANLPAVQDFYHSDLSGNILQHKNYSYGTQSGGQTFTGVSIGCRFGSSQDGLMDGAGQGVNYQYDVIDSTMDENGKEVSRTSTWFNYLHLPVSAEQLTKTDTADFLGGYRMDFQYDISSDQHARSTNFSRPTVASKSHSVGSGSSTSYEPMSQVQSIYNEFGNTLSVEEDIHQPGVGFVPLKKTTSIFITTPDNIQLPLQHVVVDLVAGSENHTTNTLTSDQKSIGSSLVSFVDPADPNRQIQPQKIMNFEYDTSGNIVSNTIGWAPGASVPQGSVSQATTKTSYNYQGGILSVTTTDPLNGTKIIKYDMRVSTGPLVHIQQPLGQSETYEYDILGRLLAHTNQLGDRTEYEYAVGTTNSVKSTDQLGYATLITYDPLGREIKVMDNGDPTQAGSQLARVISQTKYNTQSLVVSKINILGLVTTYEYDSLSRPVGTTDPLGNVMSYEYNDENLTVTEKQNGEKRAVSQMDGISRIISRSKFPDPEDVSTKWSLTEQYTFDGNNRKIKQATSSTPLEGSGSATVLKSVVAQYGMGPEVISQTETASSDAGGQDNVKRTYTLDLFGNVYTWEKVTTYGDGRAFTTNGPVNYYDACSRFVRLQNQLGQSEVYQYNQNGWLASKSRFDGTQTNFEYDNAGQMTKATTLTEITEVAYVCLGRKSSIMQDGKVMKYGYSLDGTLTATVYEDGLKQVCSLDNASRVVTETDVGGVVRKTSFTQLGQVASRSCQSDTLQYVYGTANHTIGQLIGTQLAGSNTYFRRFTYDGFGNIAEDVYISVADSRTLMTTTYQRDPRQRIQSWESASDSNPSLNEKHEYQYDGVGQLLQDASGTSQTTYTYDGNFNVASVTSPAGETTSVIATMTRTMTYNVLDQRTDSGFKYDTNGRMLADDQGRTFSWNNTDKLLSVQVSAGVADNGFNYHPDGLLAQRQLKDSTSTFYYNKATVNVVDVSDSAGQNEKTSLFSGVDRFIAGYSASAAPTYFFDQQGSVSLIEEGSQQTTMAYQAYGAKTSSSPLSPSASFGFRSEYVDQASGLVYLRSRYYNPTQMAFISMDSALVENRYAYCVGDPVNMVDPSGHVPVWGAVLGLMAALAAAGVGIIVAAPLMSATLTGLLASSVGAAAGNALVTAAFVPNATG</sequence>
<reference evidence="3" key="1">
    <citation type="submission" date="2021-12" db="EMBL/GenBank/DDBJ databases">
        <title>Comparative genomics, transcriptomics and evolutionary studies reveal genomic signatures of adaptation to plant cell wall in hemibiotrophic fungi.</title>
        <authorList>
            <consortium name="DOE Joint Genome Institute"/>
            <person name="Baroncelli R."/>
            <person name="Diaz J.F."/>
            <person name="Benocci T."/>
            <person name="Peng M."/>
            <person name="Battaglia E."/>
            <person name="Haridas S."/>
            <person name="Andreopoulos W."/>
            <person name="Labutti K."/>
            <person name="Pangilinan J."/>
            <person name="Floch G.L."/>
            <person name="Makela M.R."/>
            <person name="Henrissat B."/>
            <person name="Grigoriev I.V."/>
            <person name="Crouch J.A."/>
            <person name="De Vries R.P."/>
            <person name="Sukno S.A."/>
            <person name="Thon M.R."/>
        </authorList>
    </citation>
    <scope>NUCLEOTIDE SEQUENCE</scope>
    <source>
        <strain evidence="3">CBS 112980</strain>
    </source>
</reference>
<feature type="non-terminal residue" evidence="3">
    <location>
        <position position="1"/>
    </location>
</feature>
<evidence type="ECO:0000313" key="4">
    <source>
        <dbReference type="Proteomes" id="UP001244207"/>
    </source>
</evidence>
<comment type="caution">
    <text evidence="3">The sequence shown here is derived from an EMBL/GenBank/DDBJ whole genome shotgun (WGS) entry which is preliminary data.</text>
</comment>
<keyword evidence="2" id="KW-1133">Transmembrane helix</keyword>
<protein>
    <recommendedName>
        <fullName evidence="5">RHS repeat-associated core domain-containing protein</fullName>
    </recommendedName>
</protein>
<dbReference type="PANTHER" id="PTHR32305:SF15">
    <property type="entry name" value="PROTEIN RHSA-RELATED"/>
    <property type="match status" value="1"/>
</dbReference>
<dbReference type="PANTHER" id="PTHR32305">
    <property type="match status" value="1"/>
</dbReference>
<evidence type="ECO:0000256" key="1">
    <source>
        <dbReference type="SAM" id="MobiDB-lite"/>
    </source>
</evidence>
<keyword evidence="2" id="KW-0472">Membrane</keyword>
<feature type="compositionally biased region" description="Low complexity" evidence="1">
    <location>
        <begin position="403"/>
        <end position="415"/>
    </location>
</feature>
<feature type="region of interest" description="Disordered" evidence="1">
    <location>
        <begin position="394"/>
        <end position="417"/>
    </location>
</feature>
<dbReference type="InterPro" id="IPR031325">
    <property type="entry name" value="RHS_repeat"/>
</dbReference>
<dbReference type="Gene3D" id="2.180.10.10">
    <property type="entry name" value="RHS repeat-associated core"/>
    <property type="match status" value="2"/>
</dbReference>
<organism evidence="3 4">
    <name type="scientific">Glomerella acutata</name>
    <name type="common">Colletotrichum acutatum</name>
    <dbReference type="NCBI Taxonomy" id="27357"/>
    <lineage>
        <taxon>Eukaryota</taxon>
        <taxon>Fungi</taxon>
        <taxon>Dikarya</taxon>
        <taxon>Ascomycota</taxon>
        <taxon>Pezizomycotina</taxon>
        <taxon>Sordariomycetes</taxon>
        <taxon>Hypocreomycetidae</taxon>
        <taxon>Glomerellales</taxon>
        <taxon>Glomerellaceae</taxon>
        <taxon>Colletotrichum</taxon>
        <taxon>Colletotrichum acutatum species complex</taxon>
    </lineage>
</organism>
<feature type="non-terminal residue" evidence="3">
    <location>
        <position position="1400"/>
    </location>
</feature>
<keyword evidence="2" id="KW-0812">Transmembrane</keyword>
<feature type="transmembrane region" description="Helical" evidence="2">
    <location>
        <begin position="1373"/>
        <end position="1395"/>
    </location>
</feature>
<evidence type="ECO:0008006" key="5">
    <source>
        <dbReference type="Google" id="ProtNLM"/>
    </source>
</evidence>
<dbReference type="InterPro" id="IPR022385">
    <property type="entry name" value="Rhs_assc_core"/>
</dbReference>
<dbReference type="GeneID" id="85387276"/>
<proteinExistence type="predicted"/>
<dbReference type="Proteomes" id="UP001244207">
    <property type="component" value="Unassembled WGS sequence"/>
</dbReference>
<gene>
    <name evidence="3" type="ORF">BDZ83DRAFT_538424</name>
</gene>
<dbReference type="NCBIfam" id="TIGR01643">
    <property type="entry name" value="YD_repeat_2x"/>
    <property type="match status" value="3"/>
</dbReference>